<sequence>MNIYIGNALEHSSYSEKSDFGGFTQYHEISTTQRRIKFGL</sequence>
<dbReference type="AlphaFoldDB" id="R1GUX2"/>
<keyword evidence="2" id="KW-1185">Reference proteome</keyword>
<evidence type="ECO:0000313" key="2">
    <source>
        <dbReference type="Proteomes" id="UP000011223"/>
    </source>
</evidence>
<accession>R1GUX2</accession>
<reference evidence="1 2" key="1">
    <citation type="journal article" date="2014" name="PLoS ONE">
        <title>Grimontia indica AK16(T), sp. nov., Isolated from a Seawater Sample Reports the Presence of Pathogenic Genes Similar to Vibrio Genus.</title>
        <authorList>
            <person name="Singh A."/>
            <person name="Vaidya B."/>
            <person name="Khatri I."/>
            <person name="Srinivas T.N."/>
            <person name="Subramanian S."/>
            <person name="Korpole S."/>
            <person name="Pinnaka A.K."/>
        </authorList>
    </citation>
    <scope>NUCLEOTIDE SEQUENCE [LARGE SCALE GENOMIC DNA]</scope>
    <source>
        <strain evidence="1 2">AK16</strain>
    </source>
</reference>
<evidence type="ECO:0000313" key="1">
    <source>
        <dbReference type="EMBL" id="EOD79943.1"/>
    </source>
</evidence>
<dbReference type="Proteomes" id="UP000011223">
    <property type="component" value="Unassembled WGS sequence"/>
</dbReference>
<organism evidence="1 2">
    <name type="scientific">Grimontia indica</name>
    <dbReference type="NCBI Taxonomy" id="1056512"/>
    <lineage>
        <taxon>Bacteria</taxon>
        <taxon>Pseudomonadati</taxon>
        <taxon>Pseudomonadota</taxon>
        <taxon>Gammaproteobacteria</taxon>
        <taxon>Vibrionales</taxon>
        <taxon>Vibrionaceae</taxon>
        <taxon>Grimontia</taxon>
    </lineage>
</organism>
<dbReference type="EMBL" id="ANFM02000016">
    <property type="protein sequence ID" value="EOD79943.1"/>
    <property type="molecule type" value="Genomic_DNA"/>
</dbReference>
<protein>
    <submittedName>
        <fullName evidence="1">Uncharacterized protein</fullName>
    </submittedName>
</protein>
<name>R1GUX2_9GAMM</name>
<comment type="caution">
    <text evidence="1">The sequence shown here is derived from an EMBL/GenBank/DDBJ whole genome shotgun (WGS) entry which is preliminary data.</text>
</comment>
<proteinExistence type="predicted"/>
<gene>
    <name evidence="1" type="ORF">D515_01076</name>
</gene>